<evidence type="ECO:0000313" key="4">
    <source>
        <dbReference type="Proteomes" id="UP000315995"/>
    </source>
</evidence>
<dbReference type="Gene3D" id="4.10.1080.10">
    <property type="entry name" value="TSP type-3 repeat"/>
    <property type="match status" value="1"/>
</dbReference>
<evidence type="ECO:0000256" key="1">
    <source>
        <dbReference type="SAM" id="MobiDB-lite"/>
    </source>
</evidence>
<feature type="compositionally biased region" description="Low complexity" evidence="1">
    <location>
        <begin position="222"/>
        <end position="240"/>
    </location>
</feature>
<feature type="region of interest" description="Disordered" evidence="1">
    <location>
        <begin position="191"/>
        <end position="275"/>
    </location>
</feature>
<reference evidence="3 4" key="1">
    <citation type="submission" date="2019-06" db="EMBL/GenBank/DDBJ databases">
        <title>Persicimonas caeni gen. nov., sp. nov., a predatory bacterium isolated from solar saltern.</title>
        <authorList>
            <person name="Wang S."/>
        </authorList>
    </citation>
    <scope>NUCLEOTIDE SEQUENCE [LARGE SCALE GENOMIC DNA]</scope>
    <source>
        <strain evidence="3 4">YN101</strain>
    </source>
</reference>
<dbReference type="InterPro" id="IPR028974">
    <property type="entry name" value="TSP_type-3_rpt"/>
</dbReference>
<keyword evidence="2" id="KW-0732">Signal</keyword>
<gene>
    <name evidence="3" type="ORF">FIV42_23600</name>
</gene>
<dbReference type="Proteomes" id="UP000315995">
    <property type="component" value="Chromosome"/>
</dbReference>
<dbReference type="AlphaFoldDB" id="A0A4Y6PZK8"/>
<accession>A0A4Y6PZK8</accession>
<keyword evidence="4" id="KW-1185">Reference proteome</keyword>
<evidence type="ECO:0000256" key="2">
    <source>
        <dbReference type="SAM" id="SignalP"/>
    </source>
</evidence>
<feature type="signal peptide" evidence="2">
    <location>
        <begin position="1"/>
        <end position="25"/>
    </location>
</feature>
<dbReference type="RefSeq" id="WP_141200073.1">
    <property type="nucleotide sequence ID" value="NZ_CP041186.1"/>
</dbReference>
<name>A0A4Y6PZK8_PERCE</name>
<evidence type="ECO:0008006" key="5">
    <source>
        <dbReference type="Google" id="ProtNLM"/>
    </source>
</evidence>
<organism evidence="3 4">
    <name type="scientific">Persicimonas caeni</name>
    <dbReference type="NCBI Taxonomy" id="2292766"/>
    <lineage>
        <taxon>Bacteria</taxon>
        <taxon>Deltaproteobacteria</taxon>
        <taxon>Bradymonadales</taxon>
        <taxon>Bradymonadaceae</taxon>
        <taxon>Persicimonas</taxon>
    </lineage>
</organism>
<dbReference type="OrthoDB" id="5287961at2"/>
<proteinExistence type="predicted"/>
<sequence length="314" mass="32513">MDGRSKMMGWLIVLVMLALPATAFATLDAHVDDVDGDRIFNDGDRDTDNDGILDVVECGSSTSCPDTDGDGIKNSFDLDSDGDGITDAHEAFGDDADGDGRYDSFVDQNQDGADDELVRLRTPPIDTDADGVPDFLQLDSDGDGIPDAIEGHDADGDGEADVQAMGVDKDQDGLDDAFDAHCIRKDMCRDDTVFGGTPAPTPDHDGDDIEDFRDPVDDSQPGEDVGVDAGSDAGMDAGADVGEDVGADVGTDVGGDVGELDAGPQTDTGEDAGSRTLHNDMYVSGGGCSSVPGAPAGASLLWLAGLVVLIRRRP</sequence>
<feature type="chain" id="PRO_5030106756" description="Thrombospondin" evidence="2">
    <location>
        <begin position="26"/>
        <end position="314"/>
    </location>
</feature>
<accession>A0A5B8YAG6</accession>
<protein>
    <recommendedName>
        <fullName evidence="5">Thrombospondin</fullName>
    </recommendedName>
</protein>
<dbReference type="GO" id="GO:0005509">
    <property type="term" value="F:calcium ion binding"/>
    <property type="evidence" value="ECO:0007669"/>
    <property type="project" value="InterPro"/>
</dbReference>
<dbReference type="EMBL" id="CP041186">
    <property type="protein sequence ID" value="QDG53619.1"/>
    <property type="molecule type" value="Genomic_DNA"/>
</dbReference>
<evidence type="ECO:0000313" key="3">
    <source>
        <dbReference type="EMBL" id="QDG53619.1"/>
    </source>
</evidence>